<reference evidence="2 3" key="1">
    <citation type="submission" date="2020-02" db="EMBL/GenBank/DDBJ databases">
        <title>Genome sequencing for Kineobactrum sp. M2.</title>
        <authorList>
            <person name="Park S.-J."/>
        </authorList>
    </citation>
    <scope>NUCLEOTIDE SEQUENCE [LARGE SCALE GENOMIC DNA]</scope>
    <source>
        <strain evidence="2 3">M2</strain>
    </source>
</reference>
<sequence>MINNHSFALLLIAVVANLWSGSSAAADDTDGNVPIAPLPAGRYACQVDTVAGKQGLALIQAHDKQEAARVAAGTSAVTVAGGSSPATAVLQCIDVSRESFTDRDFQKFYREMPM</sequence>
<evidence type="ECO:0000313" key="2">
    <source>
        <dbReference type="EMBL" id="QIB64776.1"/>
    </source>
</evidence>
<feature type="signal peptide" evidence="1">
    <location>
        <begin position="1"/>
        <end position="25"/>
    </location>
</feature>
<keyword evidence="3" id="KW-1185">Reference proteome</keyword>
<name>A0A6C0TYC7_9GAMM</name>
<dbReference type="KEGG" id="kim:G3T16_04615"/>
<proteinExistence type="predicted"/>
<protein>
    <submittedName>
        <fullName evidence="2">Uncharacterized protein</fullName>
    </submittedName>
</protein>
<keyword evidence="1" id="KW-0732">Signal</keyword>
<feature type="chain" id="PRO_5025470347" evidence="1">
    <location>
        <begin position="26"/>
        <end position="114"/>
    </location>
</feature>
<evidence type="ECO:0000256" key="1">
    <source>
        <dbReference type="SAM" id="SignalP"/>
    </source>
</evidence>
<gene>
    <name evidence="2" type="ORF">G3T16_04615</name>
</gene>
<dbReference type="EMBL" id="CP048711">
    <property type="protein sequence ID" value="QIB64776.1"/>
    <property type="molecule type" value="Genomic_DNA"/>
</dbReference>
<accession>A0A6C0TYC7</accession>
<dbReference type="Proteomes" id="UP000477680">
    <property type="component" value="Chromosome"/>
</dbReference>
<dbReference type="RefSeq" id="WP_163494026.1">
    <property type="nucleotide sequence ID" value="NZ_CP048711.1"/>
</dbReference>
<organism evidence="2 3">
    <name type="scientific">Kineobactrum salinum</name>
    <dbReference type="NCBI Taxonomy" id="2708301"/>
    <lineage>
        <taxon>Bacteria</taxon>
        <taxon>Pseudomonadati</taxon>
        <taxon>Pseudomonadota</taxon>
        <taxon>Gammaproteobacteria</taxon>
        <taxon>Cellvibrionales</taxon>
        <taxon>Halieaceae</taxon>
        <taxon>Kineobactrum</taxon>
    </lineage>
</organism>
<dbReference type="AlphaFoldDB" id="A0A6C0TYC7"/>
<evidence type="ECO:0000313" key="3">
    <source>
        <dbReference type="Proteomes" id="UP000477680"/>
    </source>
</evidence>